<evidence type="ECO:0000256" key="1">
    <source>
        <dbReference type="ARBA" id="ARBA00012156"/>
    </source>
</evidence>
<dbReference type="GO" id="GO:0061711">
    <property type="term" value="F:tRNA N(6)-L-threonylcarbamoyladenine synthase activity"/>
    <property type="evidence" value="ECO:0007669"/>
    <property type="project" value="UniProtKB-EC"/>
</dbReference>
<dbReference type="InterPro" id="IPR000905">
    <property type="entry name" value="Gcp-like_dom"/>
</dbReference>
<protein>
    <recommendedName>
        <fullName evidence="1">N(6)-L-threonylcarbamoyladenine synthase</fullName>
        <ecNumber evidence="1">2.3.1.234</ecNumber>
    </recommendedName>
</protein>
<evidence type="ECO:0000256" key="2">
    <source>
        <dbReference type="ARBA" id="ARBA00022679"/>
    </source>
</evidence>
<dbReference type="PRINTS" id="PR00789">
    <property type="entry name" value="OSIALOPTASE"/>
</dbReference>
<dbReference type="Proteomes" id="UP000824090">
    <property type="component" value="Unassembled WGS sequence"/>
</dbReference>
<reference evidence="8" key="1">
    <citation type="submission" date="2020-10" db="EMBL/GenBank/DDBJ databases">
        <authorList>
            <person name="Gilroy R."/>
        </authorList>
    </citation>
    <scope>NUCLEOTIDE SEQUENCE</scope>
    <source>
        <strain evidence="8">ChiHcec3-6078</strain>
    </source>
</reference>
<evidence type="ECO:0000259" key="7">
    <source>
        <dbReference type="Pfam" id="PF00814"/>
    </source>
</evidence>
<dbReference type="GO" id="GO:0008033">
    <property type="term" value="P:tRNA processing"/>
    <property type="evidence" value="ECO:0007669"/>
    <property type="project" value="UniProtKB-KW"/>
</dbReference>
<feature type="domain" description="Gcp-like" evidence="7">
    <location>
        <begin position="51"/>
        <end position="323"/>
    </location>
</feature>
<dbReference type="SUPFAM" id="SSF53067">
    <property type="entry name" value="Actin-like ATPase domain"/>
    <property type="match status" value="1"/>
</dbReference>
<proteinExistence type="predicted"/>
<reference evidence="8" key="2">
    <citation type="journal article" date="2021" name="PeerJ">
        <title>Extensive microbial diversity within the chicken gut microbiome revealed by metagenomics and culture.</title>
        <authorList>
            <person name="Gilroy R."/>
            <person name="Ravi A."/>
            <person name="Getino M."/>
            <person name="Pursley I."/>
            <person name="Horton D.L."/>
            <person name="Alikhan N.F."/>
            <person name="Baker D."/>
            <person name="Gharbi K."/>
            <person name="Hall N."/>
            <person name="Watson M."/>
            <person name="Adriaenssens E.M."/>
            <person name="Foster-Nyarko E."/>
            <person name="Jarju S."/>
            <person name="Secka A."/>
            <person name="Antonio M."/>
            <person name="Oren A."/>
            <person name="Chaudhuri R.R."/>
            <person name="La Ragione R."/>
            <person name="Hildebrand F."/>
            <person name="Pallen M.J."/>
        </authorList>
    </citation>
    <scope>NUCLEOTIDE SEQUENCE</scope>
    <source>
        <strain evidence="8">ChiHcec3-6078</strain>
    </source>
</reference>
<dbReference type="Pfam" id="PF00814">
    <property type="entry name" value="TsaD"/>
    <property type="match status" value="1"/>
</dbReference>
<dbReference type="EMBL" id="DVMP01000154">
    <property type="protein sequence ID" value="HIU26508.1"/>
    <property type="molecule type" value="Genomic_DNA"/>
</dbReference>
<evidence type="ECO:0000313" key="9">
    <source>
        <dbReference type="Proteomes" id="UP000824090"/>
    </source>
</evidence>
<comment type="caution">
    <text evidence="8">The sequence shown here is derived from an EMBL/GenBank/DDBJ whole genome shotgun (WGS) entry which is preliminary data.</text>
</comment>
<dbReference type="GO" id="GO:0046872">
    <property type="term" value="F:metal ion binding"/>
    <property type="evidence" value="ECO:0007669"/>
    <property type="project" value="UniProtKB-KW"/>
</dbReference>
<organism evidence="8 9">
    <name type="scientific">Candidatus Allocopromorpha excrementigallinarum</name>
    <dbReference type="NCBI Taxonomy" id="2840742"/>
    <lineage>
        <taxon>Bacteria</taxon>
        <taxon>Bacillati</taxon>
        <taxon>Bacillota</taxon>
        <taxon>Clostridia</taxon>
        <taxon>Eubacteriales</taxon>
        <taxon>Eubacteriaceae</taxon>
        <taxon>Eubacteriaceae incertae sedis</taxon>
        <taxon>Candidatus Allocopromorpha</taxon>
    </lineage>
</organism>
<evidence type="ECO:0000256" key="5">
    <source>
        <dbReference type="ARBA" id="ARBA00023315"/>
    </source>
</evidence>
<dbReference type="GO" id="GO:0005829">
    <property type="term" value="C:cytosol"/>
    <property type="evidence" value="ECO:0007669"/>
    <property type="project" value="TreeGrafter"/>
</dbReference>
<dbReference type="AlphaFoldDB" id="A0A9D1I3J5"/>
<dbReference type="InterPro" id="IPR043129">
    <property type="entry name" value="ATPase_NBD"/>
</dbReference>
<keyword evidence="4" id="KW-0479">Metal-binding</keyword>
<keyword evidence="5" id="KW-0012">Acyltransferase</keyword>
<keyword evidence="2" id="KW-0808">Transferase</keyword>
<gene>
    <name evidence="8" type="ORF">IAC50_08460</name>
</gene>
<evidence type="ECO:0000256" key="4">
    <source>
        <dbReference type="ARBA" id="ARBA00022723"/>
    </source>
</evidence>
<dbReference type="EC" id="2.3.1.234" evidence="1"/>
<evidence type="ECO:0000313" key="8">
    <source>
        <dbReference type="EMBL" id="HIU26508.1"/>
    </source>
</evidence>
<dbReference type="Gene3D" id="3.30.420.40">
    <property type="match status" value="2"/>
</dbReference>
<sequence>MKEGCILGIDTSNYKTSVALIQRDGTVIHDLRRLLRVKQGEKGLRQSAALFQHIENLPSMVEEAFKDAPKIEAVAYSKRPRPVEGSYMPVFKGGESTALSIGSALRVPCFGFSHQEGHIEAVKRFSPVKEKRDFIACHFSGGTCEILKVRELNGDVFKEALMKGAEARVYIADIIGGSRDISFGQLIDRAGVAAGADFPAGEEADRLALEAESSTDLLSPVKSVEGWINLSGIDTQAKRIIERGMEEKDRSPFFRELFDKISEAAAVMVSQAAEKSGIKDVIMAGGVSSSIYMRGKIKSSLENKGISVFFDDRGLSQDNAVGTAFLGGKIIWD</sequence>
<dbReference type="PANTHER" id="PTHR11735">
    <property type="entry name" value="TRNA N6-ADENOSINE THREONYLCARBAMOYLTRANSFERASE"/>
    <property type="match status" value="1"/>
</dbReference>
<accession>A0A9D1I3J5</accession>
<dbReference type="PANTHER" id="PTHR11735:SF11">
    <property type="entry name" value="TRNA THREONYLCARBAMOYLADENOSINE BIOSYNTHESIS PROTEIN TSAB"/>
    <property type="match status" value="1"/>
</dbReference>
<evidence type="ECO:0000256" key="3">
    <source>
        <dbReference type="ARBA" id="ARBA00022694"/>
    </source>
</evidence>
<evidence type="ECO:0000256" key="6">
    <source>
        <dbReference type="ARBA" id="ARBA00048117"/>
    </source>
</evidence>
<keyword evidence="3" id="KW-0819">tRNA processing</keyword>
<dbReference type="InterPro" id="IPR017861">
    <property type="entry name" value="KAE1/TsaD"/>
</dbReference>
<comment type="catalytic activity">
    <reaction evidence="6">
        <text>L-threonylcarbamoyladenylate + adenosine(37) in tRNA = N(6)-L-threonylcarbamoyladenosine(37) in tRNA + AMP + H(+)</text>
        <dbReference type="Rhea" id="RHEA:37059"/>
        <dbReference type="Rhea" id="RHEA-COMP:10162"/>
        <dbReference type="Rhea" id="RHEA-COMP:10163"/>
        <dbReference type="ChEBI" id="CHEBI:15378"/>
        <dbReference type="ChEBI" id="CHEBI:73682"/>
        <dbReference type="ChEBI" id="CHEBI:74411"/>
        <dbReference type="ChEBI" id="CHEBI:74418"/>
        <dbReference type="ChEBI" id="CHEBI:456215"/>
        <dbReference type="EC" id="2.3.1.234"/>
    </reaction>
</comment>
<name>A0A9D1I3J5_9FIRM</name>